<comment type="caution">
    <text evidence="1">The sequence shown here is derived from an EMBL/GenBank/DDBJ whole genome shotgun (WGS) entry which is preliminary data.</text>
</comment>
<accession>A0A243RSY6</accession>
<dbReference type="Proteomes" id="UP000194761">
    <property type="component" value="Unassembled WGS sequence"/>
</dbReference>
<keyword evidence="2" id="KW-1185">Reference proteome</keyword>
<evidence type="ECO:0000313" key="1">
    <source>
        <dbReference type="EMBL" id="OUC98167.1"/>
    </source>
</evidence>
<name>A0A243RSY6_9ACTN</name>
<organism evidence="1 2">
    <name type="scientific">Streptosporangium minutum</name>
    <dbReference type="NCBI Taxonomy" id="569862"/>
    <lineage>
        <taxon>Bacteria</taxon>
        <taxon>Bacillati</taxon>
        <taxon>Actinomycetota</taxon>
        <taxon>Actinomycetes</taxon>
        <taxon>Streptosporangiales</taxon>
        <taxon>Streptosporangiaceae</taxon>
        <taxon>Streptosporangium</taxon>
    </lineage>
</organism>
<dbReference type="EMBL" id="NGFP01000025">
    <property type="protein sequence ID" value="OUC98167.1"/>
    <property type="molecule type" value="Genomic_DNA"/>
</dbReference>
<protein>
    <submittedName>
        <fullName evidence="1">Uncharacterized protein</fullName>
    </submittedName>
</protein>
<gene>
    <name evidence="1" type="ORF">CA984_08305</name>
</gene>
<dbReference type="RefSeq" id="WP_086569950.1">
    <property type="nucleotide sequence ID" value="NZ_NGFP01000025.1"/>
</dbReference>
<dbReference type="AlphaFoldDB" id="A0A243RSY6"/>
<reference evidence="1 2" key="1">
    <citation type="submission" date="2017-05" db="EMBL/GenBank/DDBJ databases">
        <title>Biotechnological potential of actinobacteria isolated from South African environments.</title>
        <authorList>
            <person name="Le Roes-Hill M."/>
            <person name="Prins A."/>
            <person name="Durrell K.A."/>
        </authorList>
    </citation>
    <scope>NUCLEOTIDE SEQUENCE [LARGE SCALE GENOMIC DNA]</scope>
    <source>
        <strain evidence="1">M26</strain>
    </source>
</reference>
<sequence length="127" mass="13962">MTAHRLTFKVTRSRALDTGEDVWVALAVGAPGSVSGESLAELVEEVEAVKHFCLGLPKETPVSVEYVYELPGLPQDVLTSYRRERAHLDESARAIAVRLREAGLSERDSAMLLDVPESRTDLLERSA</sequence>
<proteinExistence type="predicted"/>
<evidence type="ECO:0000313" key="2">
    <source>
        <dbReference type="Proteomes" id="UP000194761"/>
    </source>
</evidence>